<protein>
    <submittedName>
        <fullName evidence="1">Haloacid dehalogenase</fullName>
        <ecNumber evidence="1">3.1.3.-</ecNumber>
    </submittedName>
</protein>
<proteinExistence type="predicted"/>
<reference evidence="1 2" key="1">
    <citation type="submission" date="2018-06" db="EMBL/GenBank/DDBJ databases">
        <authorList>
            <consortium name="Pathogen Informatics"/>
            <person name="Doyle S."/>
        </authorList>
    </citation>
    <scope>NUCLEOTIDE SEQUENCE [LARGE SCALE GENOMIC DNA]</scope>
    <source>
        <strain evidence="2">NCTC 11391</strain>
    </source>
</reference>
<keyword evidence="1" id="KW-0378">Hydrolase</keyword>
<dbReference type="NCBIfam" id="TIGR00099">
    <property type="entry name" value="Cof-subfamily"/>
    <property type="match status" value="1"/>
</dbReference>
<dbReference type="NCBIfam" id="TIGR01484">
    <property type="entry name" value="HAD-SF-IIB"/>
    <property type="match status" value="1"/>
</dbReference>
<dbReference type="GO" id="GO:0000287">
    <property type="term" value="F:magnesium ion binding"/>
    <property type="evidence" value="ECO:0007669"/>
    <property type="project" value="TreeGrafter"/>
</dbReference>
<dbReference type="AlphaFoldDB" id="A0A380JH27"/>
<dbReference type="InterPro" id="IPR006379">
    <property type="entry name" value="HAD-SF_hydro_IIB"/>
</dbReference>
<dbReference type="Gene3D" id="3.30.1240.10">
    <property type="match status" value="1"/>
</dbReference>
<dbReference type="PANTHER" id="PTHR10000:SF53">
    <property type="entry name" value="5-AMINO-6-(5-PHOSPHO-D-RIBITYLAMINO)URACIL PHOSPHATASE YBJI-RELATED"/>
    <property type="match status" value="1"/>
</dbReference>
<dbReference type="CDD" id="cd07518">
    <property type="entry name" value="HAD_YbiV-Like"/>
    <property type="match status" value="1"/>
</dbReference>
<sequence length="265" mass="29735">MSKIKLIATDMDGTFLKEDGSYDRERLRRLLPKLKEKGILFTVASGRAVIALEKVFAGFEHDLAFVAENGSFVLHDHQVLFEAKMGQEFYLKLLTILDGLPDLKGYLLSGRRGAYALETAPDDYIDFVKDYYENVQRVPSLADVYDDIFKITVNFSPETIYEREAWLNQHLDGAVAMTTGFQSLDLVLDHVDKSTGLAAMCQKLGISPDQVLAFGDNMNDYQMLEFAGQAIATANARSEVKEIADQVIGHCNDQVVMSYLERLVE</sequence>
<dbReference type="SFLD" id="SFLDS00003">
    <property type="entry name" value="Haloacid_Dehalogenase"/>
    <property type="match status" value="1"/>
</dbReference>
<dbReference type="SFLD" id="SFLDG01140">
    <property type="entry name" value="C2.B:_Phosphomannomutase_and_P"/>
    <property type="match status" value="1"/>
</dbReference>
<dbReference type="OrthoDB" id="9814970at2"/>
<dbReference type="SUPFAM" id="SSF56784">
    <property type="entry name" value="HAD-like"/>
    <property type="match status" value="1"/>
</dbReference>
<dbReference type="Pfam" id="PF08282">
    <property type="entry name" value="Hydrolase_3"/>
    <property type="match status" value="1"/>
</dbReference>
<keyword evidence="2" id="KW-1185">Reference proteome</keyword>
<evidence type="ECO:0000313" key="2">
    <source>
        <dbReference type="Proteomes" id="UP000254082"/>
    </source>
</evidence>
<dbReference type="InterPro" id="IPR000150">
    <property type="entry name" value="Cof"/>
</dbReference>
<dbReference type="EC" id="3.1.3.-" evidence="1"/>
<name>A0A380JH27_STRDO</name>
<gene>
    <name evidence="1" type="primary">ybjI_2</name>
    <name evidence="1" type="ORF">NCTC11391_02051</name>
</gene>
<dbReference type="InterPro" id="IPR036412">
    <property type="entry name" value="HAD-like_sf"/>
</dbReference>
<dbReference type="GO" id="GO:0016791">
    <property type="term" value="F:phosphatase activity"/>
    <property type="evidence" value="ECO:0007669"/>
    <property type="project" value="TreeGrafter"/>
</dbReference>
<dbReference type="Proteomes" id="UP000254082">
    <property type="component" value="Unassembled WGS sequence"/>
</dbReference>
<dbReference type="Gene3D" id="3.40.50.1000">
    <property type="entry name" value="HAD superfamily/HAD-like"/>
    <property type="match status" value="1"/>
</dbReference>
<dbReference type="PANTHER" id="PTHR10000">
    <property type="entry name" value="PHOSPHOSERINE PHOSPHATASE"/>
    <property type="match status" value="1"/>
</dbReference>
<evidence type="ECO:0000313" key="1">
    <source>
        <dbReference type="EMBL" id="SUN37305.1"/>
    </source>
</evidence>
<dbReference type="GO" id="GO:0005829">
    <property type="term" value="C:cytosol"/>
    <property type="evidence" value="ECO:0007669"/>
    <property type="project" value="TreeGrafter"/>
</dbReference>
<dbReference type="RefSeq" id="WP_002996972.1">
    <property type="nucleotide sequence ID" value="NZ_UHFA01000002.1"/>
</dbReference>
<dbReference type="EMBL" id="UHFA01000002">
    <property type="protein sequence ID" value="SUN37305.1"/>
    <property type="molecule type" value="Genomic_DNA"/>
</dbReference>
<organism evidence="1 2">
    <name type="scientific">Streptococcus downei MFe28</name>
    <dbReference type="NCBI Taxonomy" id="764290"/>
    <lineage>
        <taxon>Bacteria</taxon>
        <taxon>Bacillati</taxon>
        <taxon>Bacillota</taxon>
        <taxon>Bacilli</taxon>
        <taxon>Lactobacillales</taxon>
        <taxon>Streptococcaceae</taxon>
        <taxon>Streptococcus</taxon>
    </lineage>
</organism>
<accession>A0A380JH27</accession>
<dbReference type="InterPro" id="IPR023214">
    <property type="entry name" value="HAD_sf"/>
</dbReference>